<gene>
    <name evidence="1" type="ORF">CUS_5324</name>
</gene>
<evidence type="ECO:0000313" key="1">
    <source>
        <dbReference type="EMBL" id="EGC04418.1"/>
    </source>
</evidence>
<comment type="caution">
    <text evidence="1">The sequence shown here is derived from an EMBL/GenBank/DDBJ whole genome shotgun (WGS) entry which is preliminary data.</text>
</comment>
<name>E9S8I5_RUMAL</name>
<protein>
    <submittedName>
        <fullName evidence="1">Uncharacterized protein</fullName>
    </submittedName>
</protein>
<dbReference type="STRING" id="246199.CUS_5324"/>
<proteinExistence type="predicted"/>
<keyword evidence="2" id="KW-1185">Reference proteome</keyword>
<reference evidence="1 2" key="1">
    <citation type="submission" date="2011-02" db="EMBL/GenBank/DDBJ databases">
        <authorList>
            <person name="Nelson K.E."/>
            <person name="Sutton G."/>
            <person name="Torralba M."/>
            <person name="Durkin S."/>
            <person name="Harkins D."/>
            <person name="Montgomery R."/>
            <person name="Ziemer C."/>
            <person name="Klaassens E."/>
            <person name="Ocuiv P."/>
            <person name="Morrison M."/>
        </authorList>
    </citation>
    <scope>NUCLEOTIDE SEQUENCE [LARGE SCALE GENOMIC DNA]</scope>
    <source>
        <strain evidence="1 2">8</strain>
    </source>
</reference>
<sequence length="84" mass="9722">MHRTHLPLRLWIITAFLVMSNKCSVSAVTLMRSLGVTYKTAWYVLHRIRKAMKCRCIYRPHCHSCTDILPHFAVDCPRAVPGKI</sequence>
<dbReference type="AlphaFoldDB" id="E9S8I5"/>
<dbReference type="Proteomes" id="UP000004259">
    <property type="component" value="Unassembled WGS sequence"/>
</dbReference>
<evidence type="ECO:0000313" key="2">
    <source>
        <dbReference type="Proteomes" id="UP000004259"/>
    </source>
</evidence>
<dbReference type="EMBL" id="ADKM02000024">
    <property type="protein sequence ID" value="EGC04418.1"/>
    <property type="molecule type" value="Genomic_DNA"/>
</dbReference>
<accession>E9S8I5</accession>
<organism evidence="1 2">
    <name type="scientific">Ruminococcus albus 8</name>
    <dbReference type="NCBI Taxonomy" id="246199"/>
    <lineage>
        <taxon>Bacteria</taxon>
        <taxon>Bacillati</taxon>
        <taxon>Bacillota</taxon>
        <taxon>Clostridia</taxon>
        <taxon>Eubacteriales</taxon>
        <taxon>Oscillospiraceae</taxon>
        <taxon>Ruminococcus</taxon>
    </lineage>
</organism>
<dbReference type="eggNOG" id="COG3677">
    <property type="taxonomic scope" value="Bacteria"/>
</dbReference>